<dbReference type="GO" id="GO:0005886">
    <property type="term" value="C:plasma membrane"/>
    <property type="evidence" value="ECO:0007669"/>
    <property type="project" value="UniProtKB-SubCell"/>
</dbReference>
<dbReference type="STRING" id="1265309.K529_008585"/>
<dbReference type="PRINTS" id="PR00344">
    <property type="entry name" value="BCTRLSENSOR"/>
</dbReference>
<evidence type="ECO:0000259" key="20">
    <source>
        <dbReference type="PROSITE" id="PS50113"/>
    </source>
</evidence>
<protein>
    <recommendedName>
        <fullName evidence="3">histidine kinase</fullName>
        <ecNumber evidence="3">2.7.13.3</ecNumber>
    </recommendedName>
</protein>
<keyword evidence="13 16" id="KW-0472">Membrane</keyword>
<keyword evidence="12" id="KW-0902">Two-component regulatory system</keyword>
<dbReference type="PROSITE" id="PS50894">
    <property type="entry name" value="HPT"/>
    <property type="match status" value="1"/>
</dbReference>
<evidence type="ECO:0000313" key="22">
    <source>
        <dbReference type="EMBL" id="ANP40818.1"/>
    </source>
</evidence>
<dbReference type="Gene3D" id="3.30.450.20">
    <property type="entry name" value="PAS domain"/>
    <property type="match status" value="1"/>
</dbReference>
<evidence type="ECO:0000259" key="21">
    <source>
        <dbReference type="PROSITE" id="PS50894"/>
    </source>
</evidence>
<dbReference type="Gene3D" id="3.40.50.2300">
    <property type="match status" value="1"/>
</dbReference>
<dbReference type="KEGG" id="rmb:K529_008585"/>
<dbReference type="GeneID" id="28249883"/>
<feature type="domain" description="PAC" evidence="20">
    <location>
        <begin position="288"/>
        <end position="338"/>
    </location>
</feature>
<keyword evidence="11 16" id="KW-1133">Transmembrane helix</keyword>
<feature type="modified residue" description="Phosphohistidine" evidence="14">
    <location>
        <position position="773"/>
    </location>
</feature>
<feature type="domain" description="HPt" evidence="21">
    <location>
        <begin position="732"/>
        <end position="825"/>
    </location>
</feature>
<evidence type="ECO:0000256" key="9">
    <source>
        <dbReference type="ARBA" id="ARBA00022777"/>
    </source>
</evidence>
<comment type="subcellular location">
    <subcellularLocation>
        <location evidence="2">Cell inner membrane</location>
        <topology evidence="2">Multi-pass membrane protein</topology>
    </subcellularLocation>
</comment>
<dbReference type="InterPro" id="IPR003594">
    <property type="entry name" value="HATPase_dom"/>
</dbReference>
<evidence type="ECO:0000256" key="7">
    <source>
        <dbReference type="ARBA" id="ARBA00022679"/>
    </source>
</evidence>
<evidence type="ECO:0000256" key="1">
    <source>
        <dbReference type="ARBA" id="ARBA00000085"/>
    </source>
</evidence>
<feature type="transmembrane region" description="Helical" evidence="16">
    <location>
        <begin position="181"/>
        <end position="203"/>
    </location>
</feature>
<comment type="catalytic activity">
    <reaction evidence="1">
        <text>ATP + protein L-histidine = ADP + protein N-phospho-L-histidine.</text>
        <dbReference type="EC" id="2.7.13.3"/>
    </reaction>
</comment>
<evidence type="ECO:0000256" key="14">
    <source>
        <dbReference type="PROSITE-ProRule" id="PRU00110"/>
    </source>
</evidence>
<evidence type="ECO:0000256" key="4">
    <source>
        <dbReference type="ARBA" id="ARBA00022475"/>
    </source>
</evidence>
<dbReference type="Pfam" id="PF00072">
    <property type="entry name" value="Response_reg"/>
    <property type="match status" value="1"/>
</dbReference>
<dbReference type="InterPro" id="IPR008207">
    <property type="entry name" value="Sig_transdc_His_kin_Hpt_dom"/>
</dbReference>
<evidence type="ECO:0000259" key="17">
    <source>
        <dbReference type="PROSITE" id="PS50109"/>
    </source>
</evidence>
<dbReference type="PROSITE" id="PS50112">
    <property type="entry name" value="PAS"/>
    <property type="match status" value="1"/>
</dbReference>
<evidence type="ECO:0000256" key="15">
    <source>
        <dbReference type="PROSITE-ProRule" id="PRU00169"/>
    </source>
</evidence>
<keyword evidence="5" id="KW-0997">Cell inner membrane</keyword>
<dbReference type="InterPro" id="IPR000014">
    <property type="entry name" value="PAS"/>
</dbReference>
<dbReference type="InterPro" id="IPR005467">
    <property type="entry name" value="His_kinase_dom"/>
</dbReference>
<feature type="domain" description="Response regulatory" evidence="18">
    <location>
        <begin position="593"/>
        <end position="709"/>
    </location>
</feature>
<dbReference type="InterPro" id="IPR036890">
    <property type="entry name" value="HATPase_C_sf"/>
</dbReference>
<evidence type="ECO:0000256" key="3">
    <source>
        <dbReference type="ARBA" id="ARBA00012438"/>
    </source>
</evidence>
<dbReference type="EC" id="2.7.13.3" evidence="3"/>
<evidence type="ECO:0000256" key="12">
    <source>
        <dbReference type="ARBA" id="ARBA00023012"/>
    </source>
</evidence>
<dbReference type="Pfam" id="PF01627">
    <property type="entry name" value="Hpt"/>
    <property type="match status" value="1"/>
</dbReference>
<dbReference type="InterPro" id="IPR035965">
    <property type="entry name" value="PAS-like_dom_sf"/>
</dbReference>
<dbReference type="InterPro" id="IPR036641">
    <property type="entry name" value="HPT_dom_sf"/>
</dbReference>
<keyword evidence="7" id="KW-0808">Transferase</keyword>
<keyword evidence="10" id="KW-0547">Nucleotide-binding</keyword>
<evidence type="ECO:0000256" key="10">
    <source>
        <dbReference type="ARBA" id="ARBA00022840"/>
    </source>
</evidence>
<dbReference type="InterPro" id="IPR003661">
    <property type="entry name" value="HisK_dim/P_dom"/>
</dbReference>
<dbReference type="Pfam" id="PF00512">
    <property type="entry name" value="HisKA"/>
    <property type="match status" value="1"/>
</dbReference>
<dbReference type="InterPro" id="IPR011006">
    <property type="entry name" value="CheY-like_superfamily"/>
</dbReference>
<dbReference type="InterPro" id="IPR001789">
    <property type="entry name" value="Sig_transdc_resp-reg_receiver"/>
</dbReference>
<reference evidence="22 23" key="1">
    <citation type="journal article" date="2016" name="ISME J.">
        <title>Global occurrence and heterogeneity of the Roseobacter-clade species Ruegeria mobilis.</title>
        <authorList>
            <person name="Sonnenschein E."/>
            <person name="Gram L."/>
        </authorList>
    </citation>
    <scope>NUCLEOTIDE SEQUENCE [LARGE SCALE GENOMIC DNA]</scope>
    <source>
        <strain evidence="22 23">F1926</strain>
    </source>
</reference>
<dbReference type="FunFam" id="3.30.565.10:FF:000006">
    <property type="entry name" value="Sensor histidine kinase WalK"/>
    <property type="match status" value="1"/>
</dbReference>
<sequence>MVRPKIPNTHRWIISIAAVVLILLAAQAFRLGKDVQTRIEALSSAATDNLQWTLSQAEVDYLKYRFAAMQVRQRRDLPRLRRQFDIYYSRIATFRESSSYSGVRATPEGGETLERLHQGLLEQAELVDSSDDTLLARSDELLRMIVSEGDEVRDLALFGVVLQAETAGEERVLLHELFSRLAIVVLALMGTLALTALVILRLFRRGQRLSMLQAQEAARTEAMVTSSLDAILMADAAGRITAINGAAEEIFGYSEDEAIGLSFDALVLNSPDNSGPNKIDDILRESDGRIEMTAQRKNGEILPVEVSLTISKSDGNQVLVSYVRDISRRLQAEEELRRARDDALAGEQAKDRLLTVMSHEMRTPLTGILGSLDVLEDLGPTADQQRYMQAMRVSGELLLHHVNDVLQLSRLEAGADPDPPHPFDLDELVSGIGESQQAIARRNNNELTVFCSLGGSSGVEGRCRYVQQVLLNLIGNALKFTHDGAVSVDVMRTEGDLVEFSVADTGKGIAAEDLDRIFDDFTMLDPSYKRGSEGTGLGLAISRRLVRLMGGEITCESEPDEGSLFTFTIPLPPVTLDETVQAAKPVGIPTGRRLLVIEDNDINRLLLEKMLGDLGHDVISADGGAAGIEMIRAERFDLVISDISMPDVDGMEVLRRVRTEGLADDIDIVALTAHAARDDHERILDAGFAEVLTKPIDRAALAEMVSRRCAGSNQPPQQNTPSQDESDIAQFVEAVGTEKARHFLAEFRSDVQALRDALSESGELTESHRQEAHRLAGSAAVLGFGALRASMLQIEQANTNAVPELAHLQDAWGSAEEVLTRHVGA</sequence>
<dbReference type="GO" id="GO:0000155">
    <property type="term" value="F:phosphorelay sensor kinase activity"/>
    <property type="evidence" value="ECO:0007669"/>
    <property type="project" value="InterPro"/>
</dbReference>
<keyword evidence="9 22" id="KW-0418">Kinase</keyword>
<dbReference type="Pfam" id="PF13426">
    <property type="entry name" value="PAS_9"/>
    <property type="match status" value="1"/>
</dbReference>
<dbReference type="InterPro" id="IPR000700">
    <property type="entry name" value="PAS-assoc_C"/>
</dbReference>
<keyword evidence="10" id="KW-0067">ATP-binding</keyword>
<dbReference type="PROSITE" id="PS50113">
    <property type="entry name" value="PAC"/>
    <property type="match status" value="1"/>
</dbReference>
<evidence type="ECO:0000256" key="8">
    <source>
        <dbReference type="ARBA" id="ARBA00022692"/>
    </source>
</evidence>
<dbReference type="CDD" id="cd00082">
    <property type="entry name" value="HisKA"/>
    <property type="match status" value="1"/>
</dbReference>
<evidence type="ECO:0000256" key="11">
    <source>
        <dbReference type="ARBA" id="ARBA00022989"/>
    </source>
</evidence>
<dbReference type="InterPro" id="IPR036097">
    <property type="entry name" value="HisK_dim/P_sf"/>
</dbReference>
<feature type="modified residue" description="4-aspartylphosphate" evidence="15">
    <location>
        <position position="642"/>
    </location>
</feature>
<dbReference type="SMART" id="SM00091">
    <property type="entry name" value="PAS"/>
    <property type="match status" value="1"/>
</dbReference>
<dbReference type="InterPro" id="IPR004358">
    <property type="entry name" value="Sig_transdc_His_kin-like_C"/>
</dbReference>
<evidence type="ECO:0000256" key="6">
    <source>
        <dbReference type="ARBA" id="ARBA00022553"/>
    </source>
</evidence>
<dbReference type="SMART" id="SM00387">
    <property type="entry name" value="HATPase_c"/>
    <property type="match status" value="1"/>
</dbReference>
<evidence type="ECO:0000259" key="19">
    <source>
        <dbReference type="PROSITE" id="PS50112"/>
    </source>
</evidence>
<dbReference type="Proteomes" id="UP000013243">
    <property type="component" value="Chromosome"/>
</dbReference>
<dbReference type="SUPFAM" id="SSF55874">
    <property type="entry name" value="ATPase domain of HSP90 chaperone/DNA topoisomerase II/histidine kinase"/>
    <property type="match status" value="1"/>
</dbReference>
<keyword evidence="6 15" id="KW-0597">Phosphoprotein</keyword>
<dbReference type="SMART" id="SM00388">
    <property type="entry name" value="HisKA"/>
    <property type="match status" value="1"/>
</dbReference>
<dbReference type="AlphaFoldDB" id="A0A1B1A2U7"/>
<evidence type="ECO:0000259" key="18">
    <source>
        <dbReference type="PROSITE" id="PS50110"/>
    </source>
</evidence>
<evidence type="ECO:0000313" key="23">
    <source>
        <dbReference type="Proteomes" id="UP000013243"/>
    </source>
</evidence>
<name>A0A1B1A2U7_9RHOB</name>
<dbReference type="SUPFAM" id="SSF47226">
    <property type="entry name" value="Histidine-containing phosphotransfer domain, HPT domain"/>
    <property type="match status" value="1"/>
</dbReference>
<dbReference type="Gene3D" id="1.20.120.160">
    <property type="entry name" value="HPT domain"/>
    <property type="match status" value="1"/>
</dbReference>
<dbReference type="PROSITE" id="PS50110">
    <property type="entry name" value="RESPONSE_REGULATORY"/>
    <property type="match status" value="1"/>
</dbReference>
<dbReference type="SUPFAM" id="SSF47384">
    <property type="entry name" value="Homodimeric domain of signal transducing histidine kinase"/>
    <property type="match status" value="1"/>
</dbReference>
<dbReference type="PANTHER" id="PTHR43047">
    <property type="entry name" value="TWO-COMPONENT HISTIDINE PROTEIN KINASE"/>
    <property type="match status" value="1"/>
</dbReference>
<dbReference type="SMART" id="SM00448">
    <property type="entry name" value="REC"/>
    <property type="match status" value="1"/>
</dbReference>
<dbReference type="EMBL" id="CP015230">
    <property type="protein sequence ID" value="ANP40818.1"/>
    <property type="molecule type" value="Genomic_DNA"/>
</dbReference>
<feature type="domain" description="Histidine kinase" evidence="17">
    <location>
        <begin position="356"/>
        <end position="573"/>
    </location>
</feature>
<dbReference type="NCBIfam" id="TIGR00229">
    <property type="entry name" value="sensory_box"/>
    <property type="match status" value="1"/>
</dbReference>
<organism evidence="22 23">
    <name type="scientific">Tritonibacter mobilis F1926</name>
    <dbReference type="NCBI Taxonomy" id="1265309"/>
    <lineage>
        <taxon>Bacteria</taxon>
        <taxon>Pseudomonadati</taxon>
        <taxon>Pseudomonadota</taxon>
        <taxon>Alphaproteobacteria</taxon>
        <taxon>Rhodobacterales</taxon>
        <taxon>Paracoccaceae</taxon>
        <taxon>Tritonibacter</taxon>
    </lineage>
</organism>
<evidence type="ECO:0000256" key="2">
    <source>
        <dbReference type="ARBA" id="ARBA00004429"/>
    </source>
</evidence>
<dbReference type="CDD" id="cd16922">
    <property type="entry name" value="HATPase_EvgS-ArcB-TorS-like"/>
    <property type="match status" value="1"/>
</dbReference>
<gene>
    <name evidence="22" type="ORF">K529_008585</name>
</gene>
<feature type="domain" description="PAS" evidence="19">
    <location>
        <begin position="216"/>
        <end position="273"/>
    </location>
</feature>
<dbReference type="Gene3D" id="3.30.565.10">
    <property type="entry name" value="Histidine kinase-like ATPase, C-terminal domain"/>
    <property type="match status" value="1"/>
</dbReference>
<dbReference type="RefSeq" id="WP_005616278.1">
    <property type="nucleotide sequence ID" value="NZ_CP015230.1"/>
</dbReference>
<accession>A0A1B1A2U7</accession>
<dbReference type="CDD" id="cd00130">
    <property type="entry name" value="PAS"/>
    <property type="match status" value="1"/>
</dbReference>
<evidence type="ECO:0000256" key="5">
    <source>
        <dbReference type="ARBA" id="ARBA00022519"/>
    </source>
</evidence>
<dbReference type="SUPFAM" id="SSF52172">
    <property type="entry name" value="CheY-like"/>
    <property type="match status" value="1"/>
</dbReference>
<dbReference type="OrthoDB" id="9801651at2"/>
<evidence type="ECO:0000256" key="13">
    <source>
        <dbReference type="ARBA" id="ARBA00023136"/>
    </source>
</evidence>
<keyword evidence="4" id="KW-1003">Cell membrane</keyword>
<dbReference type="PROSITE" id="PS50109">
    <property type="entry name" value="HIS_KIN"/>
    <property type="match status" value="1"/>
</dbReference>
<dbReference type="Gene3D" id="1.10.287.130">
    <property type="match status" value="1"/>
</dbReference>
<evidence type="ECO:0000256" key="16">
    <source>
        <dbReference type="SAM" id="Phobius"/>
    </source>
</evidence>
<dbReference type="SUPFAM" id="SSF55785">
    <property type="entry name" value="PYP-like sensor domain (PAS domain)"/>
    <property type="match status" value="1"/>
</dbReference>
<proteinExistence type="predicted"/>
<dbReference type="CDD" id="cd17546">
    <property type="entry name" value="REC_hyHK_CKI1_RcsC-like"/>
    <property type="match status" value="1"/>
</dbReference>
<keyword evidence="8 16" id="KW-0812">Transmembrane</keyword>
<dbReference type="Pfam" id="PF02518">
    <property type="entry name" value="HATPase_c"/>
    <property type="match status" value="1"/>
</dbReference>